<dbReference type="PANTHER" id="PTHR11439">
    <property type="entry name" value="GAG-POL-RELATED RETROTRANSPOSON"/>
    <property type="match status" value="1"/>
</dbReference>
<organism evidence="2 3">
    <name type="scientific">Tanacetum coccineum</name>
    <dbReference type="NCBI Taxonomy" id="301880"/>
    <lineage>
        <taxon>Eukaryota</taxon>
        <taxon>Viridiplantae</taxon>
        <taxon>Streptophyta</taxon>
        <taxon>Embryophyta</taxon>
        <taxon>Tracheophyta</taxon>
        <taxon>Spermatophyta</taxon>
        <taxon>Magnoliopsida</taxon>
        <taxon>eudicotyledons</taxon>
        <taxon>Gunneridae</taxon>
        <taxon>Pentapetalae</taxon>
        <taxon>asterids</taxon>
        <taxon>campanulids</taxon>
        <taxon>Asterales</taxon>
        <taxon>Asteraceae</taxon>
        <taxon>Asteroideae</taxon>
        <taxon>Anthemideae</taxon>
        <taxon>Anthemidinae</taxon>
        <taxon>Tanacetum</taxon>
    </lineage>
</organism>
<dbReference type="Proteomes" id="UP001151760">
    <property type="component" value="Unassembled WGS sequence"/>
</dbReference>
<dbReference type="EMBL" id="BQNB010020437">
    <property type="protein sequence ID" value="GJT95938.1"/>
    <property type="molecule type" value="Genomic_DNA"/>
</dbReference>
<protein>
    <submittedName>
        <fullName evidence="2">Cysteine-rich receptor-like protein kinase 8</fullName>
    </submittedName>
</protein>
<evidence type="ECO:0000313" key="2">
    <source>
        <dbReference type="EMBL" id="GJT95938.1"/>
    </source>
</evidence>
<proteinExistence type="predicted"/>
<dbReference type="SUPFAM" id="SSF56672">
    <property type="entry name" value="DNA/RNA polymerases"/>
    <property type="match status" value="1"/>
</dbReference>
<comment type="caution">
    <text evidence="2">The sequence shown here is derived from an EMBL/GenBank/DDBJ whole genome shotgun (WGS) entry which is preliminary data.</text>
</comment>
<reference evidence="2" key="2">
    <citation type="submission" date="2022-01" db="EMBL/GenBank/DDBJ databases">
        <authorList>
            <person name="Yamashiro T."/>
            <person name="Shiraishi A."/>
            <person name="Satake H."/>
            <person name="Nakayama K."/>
        </authorList>
    </citation>
    <scope>NUCLEOTIDE SEQUENCE</scope>
</reference>
<name>A0ABQ5I777_9ASTR</name>
<dbReference type="InterPro" id="IPR013103">
    <property type="entry name" value="RVT_2"/>
</dbReference>
<dbReference type="PANTHER" id="PTHR11439:SF470">
    <property type="entry name" value="CYSTEINE-RICH RLK (RECEPTOR-LIKE PROTEIN KINASE) 8"/>
    <property type="match status" value="1"/>
</dbReference>
<dbReference type="CDD" id="cd09272">
    <property type="entry name" value="RNase_HI_RT_Ty1"/>
    <property type="match status" value="1"/>
</dbReference>
<dbReference type="Pfam" id="PF07727">
    <property type="entry name" value="RVT_2"/>
    <property type="match status" value="1"/>
</dbReference>
<evidence type="ECO:0000313" key="3">
    <source>
        <dbReference type="Proteomes" id="UP001151760"/>
    </source>
</evidence>
<evidence type="ECO:0000259" key="1">
    <source>
        <dbReference type="Pfam" id="PF07727"/>
    </source>
</evidence>
<dbReference type="InterPro" id="IPR043502">
    <property type="entry name" value="DNA/RNA_pol_sf"/>
</dbReference>
<sequence>MVSDRRGTTFVPYRELDGILIALVARFGVVSRIPQGYSHSLSPNTICKLTKSLYGLEQANRQWFEKLTTFLISIGFKQSYVDTSLFSLNKDGKFTSLLVYVDDILIADNDKKTIQENKANLNEKFNIKDLGTLHYYLGIKFLRNLKGLAMTQRKYATDLITYTGLLHSKPLATPLDPIEHCDWASCPYSRRSVIGYGVFLGSSLISKKSKKQLVISRSSTEVEYKALADTTCEVTWLKCLLKEFQDKNIEIDCHFVRNKVKEGVILPTNAEKSKHPTFSTQDEDST</sequence>
<accession>A0ABQ5I777</accession>
<gene>
    <name evidence="2" type="ORF">Tco_1091456</name>
</gene>
<feature type="domain" description="Reverse transcriptase Ty1/copia-type" evidence="1">
    <location>
        <begin position="32"/>
        <end position="175"/>
    </location>
</feature>
<reference evidence="2" key="1">
    <citation type="journal article" date="2022" name="Int. J. Mol. Sci.">
        <title>Draft Genome of Tanacetum Coccineum: Genomic Comparison of Closely Related Tanacetum-Family Plants.</title>
        <authorList>
            <person name="Yamashiro T."/>
            <person name="Shiraishi A."/>
            <person name="Nakayama K."/>
            <person name="Satake H."/>
        </authorList>
    </citation>
    <scope>NUCLEOTIDE SEQUENCE</scope>
</reference>
<keyword evidence="3" id="KW-1185">Reference proteome</keyword>